<evidence type="ECO:0000256" key="1">
    <source>
        <dbReference type="PROSITE-ProRule" id="PRU00042"/>
    </source>
</evidence>
<accession>A0A8H7E026</accession>
<feature type="region of interest" description="Disordered" evidence="2">
    <location>
        <begin position="994"/>
        <end position="1030"/>
    </location>
</feature>
<keyword evidence="1" id="KW-0863">Zinc-finger</keyword>
<evidence type="ECO:0000259" key="3">
    <source>
        <dbReference type="PROSITE" id="PS50157"/>
    </source>
</evidence>
<feature type="compositionally biased region" description="Polar residues" evidence="2">
    <location>
        <begin position="940"/>
        <end position="951"/>
    </location>
</feature>
<proteinExistence type="predicted"/>
<evidence type="ECO:0000256" key="2">
    <source>
        <dbReference type="SAM" id="MobiDB-lite"/>
    </source>
</evidence>
<feature type="compositionally biased region" description="Basic and acidic residues" evidence="2">
    <location>
        <begin position="225"/>
        <end position="235"/>
    </location>
</feature>
<dbReference type="SUPFAM" id="SSF50494">
    <property type="entry name" value="Trypsin-like serine proteases"/>
    <property type="match status" value="1"/>
</dbReference>
<dbReference type="AlphaFoldDB" id="A0A8H7E026"/>
<feature type="region of interest" description="Disordered" evidence="2">
    <location>
        <begin position="213"/>
        <end position="246"/>
    </location>
</feature>
<reference evidence="4" key="1">
    <citation type="submission" date="2020-02" db="EMBL/GenBank/DDBJ databases">
        <authorList>
            <person name="Palmer J.M."/>
        </authorList>
    </citation>
    <scope>NUCLEOTIDE SEQUENCE</scope>
    <source>
        <strain evidence="4">EPUS1.4</strain>
        <tissue evidence="4">Thallus</tissue>
    </source>
</reference>
<dbReference type="EMBL" id="JAACFV010000138">
    <property type="protein sequence ID" value="KAF7504417.1"/>
    <property type="molecule type" value="Genomic_DNA"/>
</dbReference>
<feature type="region of interest" description="Disordered" evidence="2">
    <location>
        <begin position="514"/>
        <end position="673"/>
    </location>
</feature>
<gene>
    <name evidence="4" type="ORF">GJ744_002221</name>
</gene>
<keyword evidence="5" id="KW-1185">Reference proteome</keyword>
<organism evidence="4 5">
    <name type="scientific">Endocarpon pusillum</name>
    <dbReference type="NCBI Taxonomy" id="364733"/>
    <lineage>
        <taxon>Eukaryota</taxon>
        <taxon>Fungi</taxon>
        <taxon>Dikarya</taxon>
        <taxon>Ascomycota</taxon>
        <taxon>Pezizomycotina</taxon>
        <taxon>Eurotiomycetes</taxon>
        <taxon>Chaetothyriomycetidae</taxon>
        <taxon>Verrucariales</taxon>
        <taxon>Verrucariaceae</taxon>
        <taxon>Endocarpon</taxon>
    </lineage>
</organism>
<keyword evidence="1" id="KW-0862">Zinc</keyword>
<evidence type="ECO:0000313" key="4">
    <source>
        <dbReference type="EMBL" id="KAF7504417.1"/>
    </source>
</evidence>
<feature type="compositionally biased region" description="Polar residues" evidence="2">
    <location>
        <begin position="455"/>
        <end position="476"/>
    </location>
</feature>
<protein>
    <recommendedName>
        <fullName evidence="3">C2H2-type domain-containing protein</fullName>
    </recommendedName>
</protein>
<sequence length="1052" mass="117923">MSGTIGCWLRLSEAEKLLCFEAKSAPRRELQYQTQRLSAWRVAGKLQEEWNTIALEITSRTKKIDFRNSISPGNPGNAVIRWVLYLVGKAPEASKLKPTIVAECADVGLAKKACKALQKMKKRSLRPLLGTYDMHYAQAPIRLRAEPNGIVSLSISSADGHYSLCGQQIIICSRLGAETPIFTTSTIGGAILIGGTYYALTAAHAFPEHILDRPTSNEGAQIGKNHRDPGDESLKNDATVSDSAPTPRGLLRLARSVYVQKCDRNSINPEDLSIPAQPSTEAAALINNASQHVTLNRNQDWALVPIENHRFMRENKFTSPTGSIAHVTGISENIPPGPVVIATGVSDPAVSKISKTTSLLLLPGCEKLQIVWSAEKQSAPGDCGSWVIDGNGKVCAMVVAASEDDDEIYCLPLAPIFRNIQEQIGSEVQPEMPLDDEPLAKNDQDSSVDGLHKGQSLTVNGLRSSSRGDANSTMNGYTPIRQERSTNVDVLIEPEFSQPKPPPRHAELERDIKSTTPGMQKEEAVSVKNTSAAQNKTEKSINVGEPSAGHYSQIDKQKTSSSSNRDSESRSLSGLGINQKSQDKRATAPRVSFQSPELESRSLPLRERERETSESEQDVNHERNNSRRHERRPPRLPLPFYPPLSERNVQPPPPREVNPSREEITTRRDKDDRGDVENYKWRLKSRFLQLGYSPGQIKSLLEVESDNTESATERSKATHQTNTFSSYRPVPQPATRQTPYQLADRPFHDPDHIDITKPSYMPSDLHNFRRPFNSLDRIQRMSRMEISPKSLEELGIQWDWDLHDDYYIWMPLVTDSQMQRLREHTQRISNGDSTSKIRSRLPLSGPADTYAPWRGYEHEPGIAIRAVEERYRKQVEKQKSIDSNSRVLDLEFEAMVQNLFWDTGISPETCDNLIKMHQDKEAKIRAHSHGGAHPNHNADHCSNCNGSTSATPGGKGEEDDKHRERLTCSMKVEIDGVIMPCAKTFREEDAMRRHEKDHLSQAPYYVEESSEVKRPLQRQDSPRTEYTNAKATLCEMKTQTPSRYMERVTDYS</sequence>
<feature type="region of interest" description="Disordered" evidence="2">
    <location>
        <begin position="927"/>
        <end position="962"/>
    </location>
</feature>
<keyword evidence="1" id="KW-0479">Metal-binding</keyword>
<feature type="region of interest" description="Disordered" evidence="2">
    <location>
        <begin position="431"/>
        <end position="489"/>
    </location>
</feature>
<name>A0A8H7E026_9EURO</name>
<dbReference type="OrthoDB" id="4161810at2759"/>
<comment type="caution">
    <text evidence="4">The sequence shown here is derived from an EMBL/GenBank/DDBJ whole genome shotgun (WGS) entry which is preliminary data.</text>
</comment>
<feature type="compositionally biased region" description="Basic and acidic residues" evidence="2">
    <location>
        <begin position="598"/>
        <end position="627"/>
    </location>
</feature>
<dbReference type="InterPro" id="IPR009003">
    <property type="entry name" value="Peptidase_S1_PA"/>
</dbReference>
<dbReference type="Proteomes" id="UP000606974">
    <property type="component" value="Unassembled WGS sequence"/>
</dbReference>
<dbReference type="PROSITE" id="PS50157">
    <property type="entry name" value="ZINC_FINGER_C2H2_2"/>
    <property type="match status" value="1"/>
</dbReference>
<evidence type="ECO:0000313" key="5">
    <source>
        <dbReference type="Proteomes" id="UP000606974"/>
    </source>
</evidence>
<dbReference type="InterPro" id="IPR013087">
    <property type="entry name" value="Znf_C2H2_type"/>
</dbReference>
<feature type="region of interest" description="Disordered" evidence="2">
    <location>
        <begin position="704"/>
        <end position="736"/>
    </location>
</feature>
<feature type="compositionally biased region" description="Basic and acidic residues" evidence="2">
    <location>
        <begin position="658"/>
        <end position="673"/>
    </location>
</feature>
<dbReference type="GO" id="GO:0008270">
    <property type="term" value="F:zinc ion binding"/>
    <property type="evidence" value="ECO:0007669"/>
    <property type="project" value="UniProtKB-KW"/>
</dbReference>
<feature type="domain" description="C2H2-type" evidence="3">
    <location>
        <begin position="966"/>
        <end position="1003"/>
    </location>
</feature>